<evidence type="ECO:0000313" key="4">
    <source>
        <dbReference type="EMBL" id="KAF4137603.1"/>
    </source>
</evidence>
<dbReference type="EMBL" id="WSZM01001229">
    <property type="protein sequence ID" value="KAF4027940.1"/>
    <property type="molecule type" value="Genomic_DNA"/>
</dbReference>
<sequence length="133" mass="14875">MLVGEEDGDLEYEVEALLVKSDSYVFVKWLGYSSDESTWEPEANLKLETVKRLRERLRNQRANSSAELESVSSESESIEPQHENASRVDVNQDERDNGSEKFGAVSLAGANVWLAPKMEGCRTVSIVSSARHI</sequence>
<protein>
    <submittedName>
        <fullName evidence="3">Calponin homology domain-containing proteinromo</fullName>
    </submittedName>
    <submittedName>
        <fullName evidence="4">Chromo (CHRromatin Organization MOdifier) domain</fullName>
    </submittedName>
</protein>
<feature type="region of interest" description="Disordered" evidence="1">
    <location>
        <begin position="58"/>
        <end position="101"/>
    </location>
</feature>
<evidence type="ECO:0000313" key="3">
    <source>
        <dbReference type="EMBL" id="KAF4027940.1"/>
    </source>
</evidence>
<comment type="caution">
    <text evidence="3">The sequence shown here is derived from an EMBL/GenBank/DDBJ whole genome shotgun (WGS) entry which is preliminary data.</text>
</comment>
<dbReference type="Gene3D" id="2.40.50.40">
    <property type="match status" value="1"/>
</dbReference>
<evidence type="ECO:0000313" key="5">
    <source>
        <dbReference type="Proteomes" id="UP000602510"/>
    </source>
</evidence>
<dbReference type="CDD" id="cd00024">
    <property type="entry name" value="CD_CSD"/>
    <property type="match status" value="1"/>
</dbReference>
<dbReference type="SUPFAM" id="SSF54160">
    <property type="entry name" value="Chromo domain-like"/>
    <property type="match status" value="1"/>
</dbReference>
<name>A0A833SGZ0_PHYIN</name>
<feature type="compositionally biased region" description="Low complexity" evidence="1">
    <location>
        <begin position="64"/>
        <end position="75"/>
    </location>
</feature>
<evidence type="ECO:0000256" key="1">
    <source>
        <dbReference type="SAM" id="MobiDB-lite"/>
    </source>
</evidence>
<accession>A0A833SGZ0</accession>
<dbReference type="InterPro" id="IPR016197">
    <property type="entry name" value="Chromo-like_dom_sf"/>
</dbReference>
<dbReference type="PROSITE" id="PS50013">
    <property type="entry name" value="CHROMO_2"/>
    <property type="match status" value="1"/>
</dbReference>
<dbReference type="EMBL" id="JAACNO010001776">
    <property type="protein sequence ID" value="KAF4137603.1"/>
    <property type="molecule type" value="Genomic_DNA"/>
</dbReference>
<keyword evidence="5" id="KW-1185">Reference proteome</keyword>
<reference evidence="3" key="1">
    <citation type="submission" date="2020-04" db="EMBL/GenBank/DDBJ databases">
        <title>Hybrid Assembly of Korean Phytophthora infestans isolates.</title>
        <authorList>
            <person name="Prokchorchik M."/>
            <person name="Lee Y."/>
            <person name="Seo J."/>
            <person name="Cho J.-H."/>
            <person name="Park Y.-E."/>
            <person name="Jang D.-C."/>
            <person name="Im J.-S."/>
            <person name="Choi J.-G."/>
            <person name="Park H.-J."/>
            <person name="Lee G.-B."/>
            <person name="Lee Y.-G."/>
            <person name="Hong S.-Y."/>
            <person name="Cho K."/>
            <person name="Sohn K.H."/>
        </authorList>
    </citation>
    <scope>NUCLEOTIDE SEQUENCE</scope>
    <source>
        <strain evidence="3">KR_1_A1</strain>
        <strain evidence="4">KR_2_A2</strain>
    </source>
</reference>
<proteinExistence type="predicted"/>
<dbReference type="Proteomes" id="UP000602510">
    <property type="component" value="Unassembled WGS sequence"/>
</dbReference>
<feature type="compositionally biased region" description="Basic and acidic residues" evidence="1">
    <location>
        <begin position="79"/>
        <end position="99"/>
    </location>
</feature>
<dbReference type="Pfam" id="PF00385">
    <property type="entry name" value="Chromo"/>
    <property type="match status" value="1"/>
</dbReference>
<organism evidence="3 5">
    <name type="scientific">Phytophthora infestans</name>
    <name type="common">Potato late blight agent</name>
    <name type="synonym">Botrytis infestans</name>
    <dbReference type="NCBI Taxonomy" id="4787"/>
    <lineage>
        <taxon>Eukaryota</taxon>
        <taxon>Sar</taxon>
        <taxon>Stramenopiles</taxon>
        <taxon>Oomycota</taxon>
        <taxon>Peronosporomycetes</taxon>
        <taxon>Peronosporales</taxon>
        <taxon>Peronosporaceae</taxon>
        <taxon>Phytophthora</taxon>
    </lineage>
</organism>
<dbReference type="AlphaFoldDB" id="A0A833SGZ0"/>
<gene>
    <name evidence="3" type="ORF">GN244_ATG20399</name>
    <name evidence="4" type="ORF">GN958_ATG13195</name>
</gene>
<dbReference type="InterPro" id="IPR000953">
    <property type="entry name" value="Chromo/chromo_shadow_dom"/>
</dbReference>
<dbReference type="Proteomes" id="UP000704712">
    <property type="component" value="Unassembled WGS sequence"/>
</dbReference>
<dbReference type="InterPro" id="IPR023780">
    <property type="entry name" value="Chromo_domain"/>
</dbReference>
<evidence type="ECO:0000259" key="2">
    <source>
        <dbReference type="PROSITE" id="PS50013"/>
    </source>
</evidence>
<dbReference type="SMART" id="SM00298">
    <property type="entry name" value="CHROMO"/>
    <property type="match status" value="1"/>
</dbReference>
<feature type="domain" description="Chromo" evidence="2">
    <location>
        <begin position="12"/>
        <end position="69"/>
    </location>
</feature>